<sequence>MDKYRVYFMPDAIKDLEDIYLYIVEQSGFPERAWNYMERLKSKCQELETFPIRGQLRSDLMDGLRIYPLDNKAVAAFLVDEADSTVQILNVFYGGRHYEALIDS</sequence>
<dbReference type="HOGENOM" id="CLU_147162_6_3_7"/>
<evidence type="ECO:0000256" key="1">
    <source>
        <dbReference type="ARBA" id="ARBA00022649"/>
    </source>
</evidence>
<name>M1PD06_DESSD</name>
<accession>M1PD06</accession>
<dbReference type="AlphaFoldDB" id="M1PD06"/>
<dbReference type="STRING" id="1167006.UWK_02942"/>
<keyword evidence="3" id="KW-1185">Reference proteome</keyword>
<keyword evidence="1" id="KW-1277">Toxin-antitoxin system</keyword>
<evidence type="ECO:0000313" key="3">
    <source>
        <dbReference type="Proteomes" id="UP000011721"/>
    </source>
</evidence>
<dbReference type="OrthoDB" id="9814952at2"/>
<dbReference type="Proteomes" id="UP000011721">
    <property type="component" value="Chromosome"/>
</dbReference>
<dbReference type="RefSeq" id="WP_015405158.1">
    <property type="nucleotide sequence ID" value="NC_020304.1"/>
</dbReference>
<evidence type="ECO:0000313" key="2">
    <source>
        <dbReference type="EMBL" id="AGF79472.1"/>
    </source>
</evidence>
<proteinExistence type="predicted"/>
<dbReference type="eggNOG" id="COG3668">
    <property type="taxonomic scope" value="Bacteria"/>
</dbReference>
<protein>
    <submittedName>
        <fullName evidence="2">Plasmid stabilization system protein</fullName>
    </submittedName>
</protein>
<dbReference type="Pfam" id="PF05016">
    <property type="entry name" value="ParE_toxin"/>
    <property type="match status" value="1"/>
</dbReference>
<reference evidence="3" key="1">
    <citation type="journal article" date="2013" name="Stand. Genomic Sci.">
        <title>Complete genome sequence of Desulfocapsa sulfexigens, a marine deltaproteobacterium specialized in disproportionating inorganic sulfur compounds.</title>
        <authorList>
            <person name="Finster K.W."/>
            <person name="Kjeldsen K.U."/>
            <person name="Kube M."/>
            <person name="Reinhardt R."/>
            <person name="Mussmann M."/>
            <person name="Amann R."/>
            <person name="Schreiber L."/>
        </authorList>
    </citation>
    <scope>NUCLEOTIDE SEQUENCE [LARGE SCALE GENOMIC DNA]</scope>
    <source>
        <strain evidence="3">DSM 10523 / SB164P1</strain>
    </source>
</reference>
<dbReference type="InterPro" id="IPR035093">
    <property type="entry name" value="RelE/ParE_toxin_dom_sf"/>
</dbReference>
<gene>
    <name evidence="2" type="ordered locus">UWK_02942</name>
</gene>
<dbReference type="Gene3D" id="3.30.2310.20">
    <property type="entry name" value="RelE-like"/>
    <property type="match status" value="1"/>
</dbReference>
<dbReference type="KEGG" id="dsf:UWK_02942"/>
<dbReference type="InterPro" id="IPR007712">
    <property type="entry name" value="RelE/ParE_toxin"/>
</dbReference>
<organism evidence="2 3">
    <name type="scientific">Desulfocapsa sulfexigens (strain DSM 10523 / SB164P1)</name>
    <dbReference type="NCBI Taxonomy" id="1167006"/>
    <lineage>
        <taxon>Bacteria</taxon>
        <taxon>Pseudomonadati</taxon>
        <taxon>Thermodesulfobacteriota</taxon>
        <taxon>Desulfobulbia</taxon>
        <taxon>Desulfobulbales</taxon>
        <taxon>Desulfocapsaceae</taxon>
        <taxon>Desulfocapsa</taxon>
    </lineage>
</organism>
<dbReference type="EMBL" id="CP003985">
    <property type="protein sequence ID" value="AGF79472.1"/>
    <property type="molecule type" value="Genomic_DNA"/>
</dbReference>